<evidence type="ECO:0000313" key="8">
    <source>
        <dbReference type="Proteomes" id="UP001055439"/>
    </source>
</evidence>
<reference evidence="7" key="1">
    <citation type="submission" date="2022-05" db="EMBL/GenBank/DDBJ databases">
        <title>The Musa troglodytarum L. genome provides insights into the mechanism of non-climacteric behaviour and enrichment of carotenoids.</title>
        <authorList>
            <person name="Wang J."/>
        </authorList>
    </citation>
    <scope>NUCLEOTIDE SEQUENCE</scope>
    <source>
        <tissue evidence="7">Leaf</tissue>
    </source>
</reference>
<dbReference type="AlphaFoldDB" id="A0A9E7EJ48"/>
<dbReference type="EMBL" id="CP097503">
    <property type="protein sequence ID" value="URD77767.1"/>
    <property type="molecule type" value="Genomic_DNA"/>
</dbReference>
<dbReference type="Gene3D" id="6.10.250.2430">
    <property type="match status" value="1"/>
</dbReference>
<protein>
    <recommendedName>
        <fullName evidence="6">Nuclear transcription factor Y subunit</fullName>
    </recommendedName>
</protein>
<dbReference type="Proteomes" id="UP001055439">
    <property type="component" value="Chromosome 10"/>
</dbReference>
<organism evidence="7 8">
    <name type="scientific">Musa troglodytarum</name>
    <name type="common">fe'i banana</name>
    <dbReference type="NCBI Taxonomy" id="320322"/>
    <lineage>
        <taxon>Eukaryota</taxon>
        <taxon>Viridiplantae</taxon>
        <taxon>Streptophyta</taxon>
        <taxon>Embryophyta</taxon>
        <taxon>Tracheophyta</taxon>
        <taxon>Spermatophyta</taxon>
        <taxon>Magnoliopsida</taxon>
        <taxon>Liliopsida</taxon>
        <taxon>Zingiberales</taxon>
        <taxon>Musaceae</taxon>
        <taxon>Musa</taxon>
    </lineage>
</organism>
<name>A0A9E7EJ48_9LILI</name>
<evidence type="ECO:0000256" key="4">
    <source>
        <dbReference type="ARBA" id="ARBA00023163"/>
    </source>
</evidence>
<gene>
    <name evidence="7" type="ORF">MUK42_01998</name>
</gene>
<dbReference type="InterPro" id="IPR001289">
    <property type="entry name" value="NFYA"/>
</dbReference>
<dbReference type="OrthoDB" id="6270329at2759"/>
<comment type="similarity">
    <text evidence="6">Belongs to the NFYA/HAP2 subunit family.</text>
</comment>
<evidence type="ECO:0000256" key="2">
    <source>
        <dbReference type="ARBA" id="ARBA00023015"/>
    </source>
</evidence>
<keyword evidence="8" id="KW-1185">Reference proteome</keyword>
<comment type="subcellular location">
    <subcellularLocation>
        <location evidence="1 6">Nucleus</location>
    </subcellularLocation>
</comment>
<dbReference type="GO" id="GO:0003700">
    <property type="term" value="F:DNA-binding transcription factor activity"/>
    <property type="evidence" value="ECO:0007669"/>
    <property type="project" value="UniProtKB-UniRule"/>
</dbReference>
<evidence type="ECO:0000256" key="6">
    <source>
        <dbReference type="RuleBase" id="RU367155"/>
    </source>
</evidence>
<keyword evidence="4 6" id="KW-0804">Transcription</keyword>
<feature type="non-terminal residue" evidence="7">
    <location>
        <position position="250"/>
    </location>
</feature>
<sequence>MWCGVEGHTRAELSLGASEAICEPPRHDWSQPFACISYPNADTYYGSFLTAYGLHATIHPPMSGMAPYACVTLPSETAAEEPTYLRARLKAKNKLVKTQKPYVQESWHLHAMKRARGSGGRFLDTKQLQQQDAWPSAITGCWNASSSNPCLDGGPISSSETSSSPNMMSISTSGSIIPQDEFGCSSPKYHSHATLNVQGGGSSTMQTGTKHRVPSTRSCDDLPFAFLSSQICPCCILEPRQGSFDVHTSI</sequence>
<accession>A0A9E7EJ48</accession>
<comment type="function">
    <text evidence="6">Component of the sequence-specific heterotrimeric transcription factor (NF-Y) which specifically recognizes a 5'-CCAAT-3' box motif found in the promoters of its target genes.</text>
</comment>
<dbReference type="GO" id="GO:0005634">
    <property type="term" value="C:nucleus"/>
    <property type="evidence" value="ECO:0007669"/>
    <property type="project" value="UniProtKB-SubCell"/>
</dbReference>
<dbReference type="SMART" id="SM00521">
    <property type="entry name" value="CBF"/>
    <property type="match status" value="1"/>
</dbReference>
<keyword evidence="3 6" id="KW-0238">DNA-binding</keyword>
<evidence type="ECO:0000313" key="7">
    <source>
        <dbReference type="EMBL" id="URD77767.1"/>
    </source>
</evidence>
<keyword evidence="2 6" id="KW-0805">Transcription regulation</keyword>
<keyword evidence="5 6" id="KW-0539">Nucleus</keyword>
<dbReference type="Pfam" id="PF02045">
    <property type="entry name" value="CBFB_NFYA"/>
    <property type="match status" value="1"/>
</dbReference>
<evidence type="ECO:0000256" key="3">
    <source>
        <dbReference type="ARBA" id="ARBA00023125"/>
    </source>
</evidence>
<dbReference type="GO" id="GO:0003677">
    <property type="term" value="F:DNA binding"/>
    <property type="evidence" value="ECO:0007669"/>
    <property type="project" value="UniProtKB-KW"/>
</dbReference>
<dbReference type="PANTHER" id="PTHR12632">
    <property type="entry name" value="TRANSCRIPTION FACTOR NF-Y ALPHA-RELATED"/>
    <property type="match status" value="1"/>
</dbReference>
<comment type="subunit">
    <text evidence="6">Heterotrimer.</text>
</comment>
<dbReference type="PROSITE" id="PS51152">
    <property type="entry name" value="NFYA_HAP2_2"/>
    <property type="match status" value="1"/>
</dbReference>
<evidence type="ECO:0000256" key="1">
    <source>
        <dbReference type="ARBA" id="ARBA00004123"/>
    </source>
</evidence>
<evidence type="ECO:0000256" key="5">
    <source>
        <dbReference type="ARBA" id="ARBA00023242"/>
    </source>
</evidence>
<proteinExistence type="inferred from homology"/>